<dbReference type="OrthoDB" id="10419692at2759"/>
<sequence>MMLAKLSTLFALATIVLAANLPRVDDRAEVKIPAKDKGSLAKLCKAWTQECIDLAHREGKAGYECEKGYAGKGTASVLCYAESGNTTTNFTPKVVKALKLKPA</sequence>
<name>A0A166UEC1_9AGAM</name>
<protein>
    <recommendedName>
        <fullName evidence="4">Extracellular membrane protein CFEM domain-containing protein</fullName>
    </recommendedName>
</protein>
<proteinExistence type="predicted"/>
<evidence type="ECO:0000313" key="2">
    <source>
        <dbReference type="EMBL" id="KZP31613.1"/>
    </source>
</evidence>
<dbReference type="Proteomes" id="UP000076532">
    <property type="component" value="Unassembled WGS sequence"/>
</dbReference>
<feature type="signal peptide" evidence="1">
    <location>
        <begin position="1"/>
        <end position="18"/>
    </location>
</feature>
<evidence type="ECO:0008006" key="4">
    <source>
        <dbReference type="Google" id="ProtNLM"/>
    </source>
</evidence>
<feature type="chain" id="PRO_5007880581" description="Extracellular membrane protein CFEM domain-containing protein" evidence="1">
    <location>
        <begin position="19"/>
        <end position="103"/>
    </location>
</feature>
<dbReference type="EMBL" id="KV417489">
    <property type="protein sequence ID" value="KZP31613.1"/>
    <property type="molecule type" value="Genomic_DNA"/>
</dbReference>
<keyword evidence="3" id="KW-1185">Reference proteome</keyword>
<evidence type="ECO:0000313" key="3">
    <source>
        <dbReference type="Proteomes" id="UP000076532"/>
    </source>
</evidence>
<reference evidence="2 3" key="1">
    <citation type="journal article" date="2016" name="Mol. Biol. Evol.">
        <title>Comparative Genomics of Early-Diverging Mushroom-Forming Fungi Provides Insights into the Origins of Lignocellulose Decay Capabilities.</title>
        <authorList>
            <person name="Nagy L.G."/>
            <person name="Riley R."/>
            <person name="Tritt A."/>
            <person name="Adam C."/>
            <person name="Daum C."/>
            <person name="Floudas D."/>
            <person name="Sun H."/>
            <person name="Yadav J.S."/>
            <person name="Pangilinan J."/>
            <person name="Larsson K.H."/>
            <person name="Matsuura K."/>
            <person name="Barry K."/>
            <person name="Labutti K."/>
            <person name="Kuo R."/>
            <person name="Ohm R.A."/>
            <person name="Bhattacharya S.S."/>
            <person name="Shirouzu T."/>
            <person name="Yoshinaga Y."/>
            <person name="Martin F.M."/>
            <person name="Grigoriev I.V."/>
            <person name="Hibbett D.S."/>
        </authorList>
    </citation>
    <scope>NUCLEOTIDE SEQUENCE [LARGE SCALE GENOMIC DNA]</scope>
    <source>
        <strain evidence="2 3">CBS 109695</strain>
    </source>
</reference>
<dbReference type="AlphaFoldDB" id="A0A166UEC1"/>
<keyword evidence="1" id="KW-0732">Signal</keyword>
<organism evidence="2 3">
    <name type="scientific">Athelia psychrophila</name>
    <dbReference type="NCBI Taxonomy" id="1759441"/>
    <lineage>
        <taxon>Eukaryota</taxon>
        <taxon>Fungi</taxon>
        <taxon>Dikarya</taxon>
        <taxon>Basidiomycota</taxon>
        <taxon>Agaricomycotina</taxon>
        <taxon>Agaricomycetes</taxon>
        <taxon>Agaricomycetidae</taxon>
        <taxon>Atheliales</taxon>
        <taxon>Atheliaceae</taxon>
        <taxon>Athelia</taxon>
    </lineage>
</organism>
<accession>A0A166UEC1</accession>
<gene>
    <name evidence="2" type="ORF">FIBSPDRAFT_925829</name>
</gene>
<evidence type="ECO:0000256" key="1">
    <source>
        <dbReference type="SAM" id="SignalP"/>
    </source>
</evidence>